<reference evidence="1" key="1">
    <citation type="submission" date="2017-05" db="EMBL/GenBank/DDBJ databases">
        <authorList>
            <person name="Imhoff J.F."/>
            <person name="Rahn T."/>
            <person name="Kuenzel S."/>
            <person name="Neulinger S.C."/>
        </authorList>
    </citation>
    <scope>NUCLEOTIDE SEQUENCE</scope>
    <source>
        <strain evidence="1">DSM 4395</strain>
    </source>
</reference>
<dbReference type="Proteomes" id="UP001296967">
    <property type="component" value="Unassembled WGS sequence"/>
</dbReference>
<evidence type="ECO:0000313" key="1">
    <source>
        <dbReference type="EMBL" id="MBK5931414.1"/>
    </source>
</evidence>
<protein>
    <submittedName>
        <fullName evidence="1">Uncharacterized protein</fullName>
    </submittedName>
</protein>
<comment type="caution">
    <text evidence="1">The sequence shown here is derived from an EMBL/GenBank/DDBJ whole genome shotgun (WGS) entry which is preliminary data.</text>
</comment>
<organism evidence="1 2">
    <name type="scientific">Halochromatium salexigens</name>
    <name type="common">Chromatium salexigens</name>
    <dbReference type="NCBI Taxonomy" id="49447"/>
    <lineage>
        <taxon>Bacteria</taxon>
        <taxon>Pseudomonadati</taxon>
        <taxon>Pseudomonadota</taxon>
        <taxon>Gammaproteobacteria</taxon>
        <taxon>Chromatiales</taxon>
        <taxon>Chromatiaceae</taxon>
        <taxon>Halochromatium</taxon>
    </lineage>
</organism>
<reference evidence="1" key="2">
    <citation type="journal article" date="2020" name="Microorganisms">
        <title>Osmotic Adaptation and Compatible Solute Biosynthesis of Phototrophic Bacteria as Revealed from Genome Analyses.</title>
        <authorList>
            <person name="Imhoff J.F."/>
            <person name="Rahn T."/>
            <person name="Kunzel S."/>
            <person name="Keller A."/>
            <person name="Neulinger S.C."/>
        </authorList>
    </citation>
    <scope>NUCLEOTIDE SEQUENCE</scope>
    <source>
        <strain evidence="1">DSM 4395</strain>
    </source>
</reference>
<proteinExistence type="predicted"/>
<dbReference type="EMBL" id="NHSF01000064">
    <property type="protein sequence ID" value="MBK5931414.1"/>
    <property type="molecule type" value="Genomic_DNA"/>
</dbReference>
<gene>
    <name evidence="1" type="ORF">CCR82_13025</name>
</gene>
<dbReference type="AlphaFoldDB" id="A0AAJ0UH71"/>
<sequence>MIAGVQRLAVLIQTRWGLQRPEQWRAKHLHWVLERGLTDLSPASRYLINAEVACTTCERLQHDRPVQLSNSATLLGSLMRRLWS</sequence>
<evidence type="ECO:0000313" key="2">
    <source>
        <dbReference type="Proteomes" id="UP001296967"/>
    </source>
</evidence>
<name>A0AAJ0UH71_HALSE</name>
<accession>A0AAJ0UH71</accession>
<keyword evidence="2" id="KW-1185">Reference proteome</keyword>